<dbReference type="InterPro" id="IPR010979">
    <property type="entry name" value="Ribosomal_uS13-like_H2TH"/>
</dbReference>
<evidence type="ECO:0000256" key="2">
    <source>
        <dbReference type="ARBA" id="ARBA00009409"/>
    </source>
</evidence>
<keyword evidence="4" id="KW-0227">DNA damage</keyword>
<dbReference type="PANTHER" id="PTHR22993">
    <property type="entry name" value="FORMAMIDOPYRIMIDINE-DNA GLYCOSYLASE"/>
    <property type="match status" value="1"/>
</dbReference>
<evidence type="ECO:0000256" key="9">
    <source>
        <dbReference type="ARBA" id="ARBA00023204"/>
    </source>
</evidence>
<keyword evidence="5" id="KW-0863">Zinc-finger</keyword>
<keyword evidence="9" id="KW-0234">DNA repair</keyword>
<evidence type="ECO:0000256" key="6">
    <source>
        <dbReference type="ARBA" id="ARBA00022801"/>
    </source>
</evidence>
<sequence length="259" mass="29711">MPELPEVSYFKKYLDATALHQKIRKVSAPEELILGTKEVAFQQLQGDQLKESRRLGKYLFVATENRNTLIFHFGMTGNFEYRQGEEPPKYTYFTLHFENDFQLFFTCPRKLARVYLVEDAEVFRKEHELGQDALEASEEEFLELADGRRGSMKGFLMNQKIISGIGNLYSDEILFQSRIHPATAVNDLNQKELKAIFRNIEKVLLRVTKSKMDSSSLPQSYITPYRKAGAACPRGNGKIEKAKIAGRTSYFCVNCQPAK</sequence>
<name>A0A1L7I4L7_9FLAO</name>
<dbReference type="SUPFAM" id="SSF81624">
    <property type="entry name" value="N-terminal domain of MutM-like DNA repair proteins"/>
    <property type="match status" value="1"/>
</dbReference>
<dbReference type="SMART" id="SM01232">
    <property type="entry name" value="H2TH"/>
    <property type="match status" value="1"/>
</dbReference>
<dbReference type="GO" id="GO:0003906">
    <property type="term" value="F:DNA-(apurinic or apyrimidinic site) endonuclease activity"/>
    <property type="evidence" value="ECO:0007669"/>
    <property type="project" value="InterPro"/>
</dbReference>
<dbReference type="SUPFAM" id="SSF46946">
    <property type="entry name" value="S13-like H2TH domain"/>
    <property type="match status" value="1"/>
</dbReference>
<dbReference type="InterPro" id="IPR000214">
    <property type="entry name" value="Znf_DNA_glyclase/AP_lyase"/>
</dbReference>
<dbReference type="GO" id="GO:0016829">
    <property type="term" value="F:lyase activity"/>
    <property type="evidence" value="ECO:0007669"/>
    <property type="project" value="UniProtKB-KW"/>
</dbReference>
<dbReference type="KEGG" id="gfl:GRFL_1812"/>
<evidence type="ECO:0000256" key="3">
    <source>
        <dbReference type="ARBA" id="ARBA00022723"/>
    </source>
</evidence>
<dbReference type="GO" id="GO:0008534">
    <property type="term" value="F:oxidized purine nucleobase lesion DNA N-glycosylase activity"/>
    <property type="evidence" value="ECO:0007669"/>
    <property type="project" value="UniProtKB-EC"/>
</dbReference>
<evidence type="ECO:0000256" key="4">
    <source>
        <dbReference type="ARBA" id="ARBA00022763"/>
    </source>
</evidence>
<proteinExistence type="inferred from homology"/>
<accession>A0A1L7I4L7</accession>
<dbReference type="PANTHER" id="PTHR22993:SF9">
    <property type="entry name" value="FORMAMIDOPYRIMIDINE-DNA GLYCOSYLASE"/>
    <property type="match status" value="1"/>
</dbReference>
<dbReference type="GO" id="GO:0006284">
    <property type="term" value="P:base-excision repair"/>
    <property type="evidence" value="ECO:0007669"/>
    <property type="project" value="InterPro"/>
</dbReference>
<dbReference type="SUPFAM" id="SSF57716">
    <property type="entry name" value="Glucocorticoid receptor-like (DNA-binding domain)"/>
    <property type="match status" value="1"/>
</dbReference>
<comment type="catalytic activity">
    <reaction evidence="1">
        <text>Hydrolysis of DNA containing ring-opened 7-methylguanine residues, releasing 2,6-diamino-4-hydroxy-5-(N-methyl)formamidopyrimidine.</text>
        <dbReference type="EC" id="3.2.2.23"/>
    </reaction>
</comment>
<dbReference type="STRING" id="1229726.GRFL_1812"/>
<dbReference type="PROSITE" id="PS51066">
    <property type="entry name" value="ZF_FPG_2"/>
    <property type="match status" value="1"/>
</dbReference>
<evidence type="ECO:0000256" key="5">
    <source>
        <dbReference type="ARBA" id="ARBA00022771"/>
    </source>
</evidence>
<evidence type="ECO:0000256" key="11">
    <source>
        <dbReference type="ARBA" id="ARBA00023268"/>
    </source>
</evidence>
<dbReference type="AlphaFoldDB" id="A0A1L7I4L7"/>
<reference evidence="13 14" key="1">
    <citation type="submission" date="2016-07" db="EMBL/GenBank/DDBJ databases">
        <title>Multi-omics approach to identify versatile polysaccharide utilization systems of a marine flavobacterium Gramella flava.</title>
        <authorList>
            <person name="Tang K."/>
        </authorList>
    </citation>
    <scope>NUCLEOTIDE SEQUENCE [LARGE SCALE GENOMIC DNA]</scope>
    <source>
        <strain evidence="13 14">JLT2011</strain>
    </source>
</reference>
<evidence type="ECO:0000313" key="14">
    <source>
        <dbReference type="Proteomes" id="UP000186230"/>
    </source>
</evidence>
<gene>
    <name evidence="13" type="ORF">GRFL_1812</name>
</gene>
<keyword evidence="14" id="KW-1185">Reference proteome</keyword>
<dbReference type="SMART" id="SM00898">
    <property type="entry name" value="Fapy_DNA_glyco"/>
    <property type="match status" value="1"/>
</dbReference>
<keyword evidence="10" id="KW-0456">Lyase</keyword>
<dbReference type="GO" id="GO:0008270">
    <property type="term" value="F:zinc ion binding"/>
    <property type="evidence" value="ECO:0007669"/>
    <property type="project" value="UniProtKB-KW"/>
</dbReference>
<dbReference type="InterPro" id="IPR015886">
    <property type="entry name" value="H2TH_FPG"/>
</dbReference>
<evidence type="ECO:0000256" key="8">
    <source>
        <dbReference type="ARBA" id="ARBA00023125"/>
    </source>
</evidence>
<evidence type="ECO:0000256" key="12">
    <source>
        <dbReference type="ARBA" id="ARBA00023295"/>
    </source>
</evidence>
<keyword evidence="12 13" id="KW-0326">Glycosidase</keyword>
<dbReference type="InterPro" id="IPR035937">
    <property type="entry name" value="FPG_N"/>
</dbReference>
<dbReference type="GO" id="GO:0003684">
    <property type="term" value="F:damaged DNA binding"/>
    <property type="evidence" value="ECO:0007669"/>
    <property type="project" value="InterPro"/>
</dbReference>
<evidence type="ECO:0000256" key="1">
    <source>
        <dbReference type="ARBA" id="ARBA00001668"/>
    </source>
</evidence>
<comment type="similarity">
    <text evidence="2">Belongs to the FPG family.</text>
</comment>
<organism evidence="13 14">
    <name type="scientific">Christiangramia flava JLT2011</name>
    <dbReference type="NCBI Taxonomy" id="1229726"/>
    <lineage>
        <taxon>Bacteria</taxon>
        <taxon>Pseudomonadati</taxon>
        <taxon>Bacteroidota</taxon>
        <taxon>Flavobacteriia</taxon>
        <taxon>Flavobacteriales</taxon>
        <taxon>Flavobacteriaceae</taxon>
        <taxon>Christiangramia</taxon>
    </lineage>
</organism>
<dbReference type="EC" id="3.2.2.23" evidence="13"/>
<keyword evidence="3" id="KW-0479">Metal-binding</keyword>
<evidence type="ECO:0000256" key="7">
    <source>
        <dbReference type="ARBA" id="ARBA00022833"/>
    </source>
</evidence>
<protein>
    <submittedName>
        <fullName evidence="13">Formamidopyrimidine-DNA glycosylase</fullName>
        <ecNumber evidence="13">3.2.2.23</ecNumber>
    </submittedName>
</protein>
<dbReference type="InterPro" id="IPR012319">
    <property type="entry name" value="FPG_cat"/>
</dbReference>
<dbReference type="EMBL" id="CP016359">
    <property type="protein sequence ID" value="APU68536.1"/>
    <property type="molecule type" value="Genomic_DNA"/>
</dbReference>
<dbReference type="OrthoDB" id="9800855at2"/>
<evidence type="ECO:0000313" key="13">
    <source>
        <dbReference type="EMBL" id="APU68536.1"/>
    </source>
</evidence>
<evidence type="ECO:0000256" key="10">
    <source>
        <dbReference type="ARBA" id="ARBA00023239"/>
    </source>
</evidence>
<dbReference type="RefSeq" id="WP_083644290.1">
    <property type="nucleotide sequence ID" value="NZ_AMRU01000001.1"/>
</dbReference>
<keyword evidence="7" id="KW-0862">Zinc</keyword>
<dbReference type="Pfam" id="PF06831">
    <property type="entry name" value="H2TH"/>
    <property type="match status" value="1"/>
</dbReference>
<dbReference type="Pfam" id="PF01149">
    <property type="entry name" value="Fapy_DNA_glyco"/>
    <property type="match status" value="1"/>
</dbReference>
<keyword evidence="11" id="KW-0511">Multifunctional enzyme</keyword>
<dbReference type="Gene3D" id="3.20.190.10">
    <property type="entry name" value="MutM-like, N-terminal"/>
    <property type="match status" value="1"/>
</dbReference>
<dbReference type="Proteomes" id="UP000186230">
    <property type="component" value="Chromosome"/>
</dbReference>
<keyword evidence="6 13" id="KW-0378">Hydrolase</keyword>
<keyword evidence="8" id="KW-0238">DNA-binding</keyword>
<dbReference type="PROSITE" id="PS51068">
    <property type="entry name" value="FPG_CAT"/>
    <property type="match status" value="1"/>
</dbReference>
<dbReference type="Gene3D" id="1.10.8.50">
    <property type="match status" value="1"/>
</dbReference>